<reference evidence="3 4" key="1">
    <citation type="submission" date="2020-08" db="EMBL/GenBank/DDBJ databases">
        <title>Genomic Encyclopedia of Type Strains, Phase IV (KMG-IV): sequencing the most valuable type-strain genomes for metagenomic binning, comparative biology and taxonomic classification.</title>
        <authorList>
            <person name="Goeker M."/>
        </authorList>
    </citation>
    <scope>NUCLEOTIDE SEQUENCE [LARGE SCALE GENOMIC DNA]</scope>
    <source>
        <strain evidence="3 4">DSM 100694</strain>
    </source>
</reference>
<dbReference type="Pfam" id="PF02410">
    <property type="entry name" value="RsfS"/>
    <property type="match status" value="1"/>
</dbReference>
<organism evidence="3 4">
    <name type="scientific">Bartonella fuyuanensis</name>
    <dbReference type="NCBI Taxonomy" id="1460968"/>
    <lineage>
        <taxon>Bacteria</taxon>
        <taxon>Pseudomonadati</taxon>
        <taxon>Pseudomonadota</taxon>
        <taxon>Alphaproteobacteria</taxon>
        <taxon>Hyphomicrobiales</taxon>
        <taxon>Bartonellaceae</taxon>
        <taxon>Bartonella</taxon>
    </lineage>
</organism>
<dbReference type="NCBIfam" id="TIGR00090">
    <property type="entry name" value="rsfS_iojap_ybeB"/>
    <property type="match status" value="1"/>
</dbReference>
<dbReference type="AlphaFoldDB" id="A0A840E2T5"/>
<comment type="similarity">
    <text evidence="1 2">Belongs to the Iojap/RsfS family.</text>
</comment>
<evidence type="ECO:0000313" key="4">
    <source>
        <dbReference type="Proteomes" id="UP000585970"/>
    </source>
</evidence>
<keyword evidence="4" id="KW-1185">Reference proteome</keyword>
<dbReference type="SUPFAM" id="SSF81301">
    <property type="entry name" value="Nucleotidyltransferase"/>
    <property type="match status" value="1"/>
</dbReference>
<name>A0A840E2T5_9HYPH</name>
<dbReference type="InterPro" id="IPR043519">
    <property type="entry name" value="NT_sf"/>
</dbReference>
<evidence type="ECO:0000256" key="1">
    <source>
        <dbReference type="ARBA" id="ARBA00010574"/>
    </source>
</evidence>
<sequence length="129" mass="14531">MSPLKEGKVFSVNESLEIILKSLEDTKAEDIVAIDIQGKSSLADYMVIASVHSQRYLSSVANHLLRTWKDSGQGFARVEGFAGGDWVLIDTGDIIIHLFRPEIRLFYNLEKIWMTPDLNNTPSVLLEDH</sequence>
<gene>
    <name evidence="2" type="primary">rsfS</name>
    <name evidence="3" type="ORF">GGR08_000788</name>
</gene>
<keyword evidence="2" id="KW-0810">Translation regulation</keyword>
<comment type="subcellular location">
    <subcellularLocation>
        <location evidence="2">Cytoplasm</location>
    </subcellularLocation>
</comment>
<comment type="caution">
    <text evidence="3">The sequence shown here is derived from an EMBL/GenBank/DDBJ whole genome shotgun (WGS) entry which is preliminary data.</text>
</comment>
<dbReference type="PANTHER" id="PTHR21043">
    <property type="entry name" value="IOJAP SUPERFAMILY ORTHOLOG"/>
    <property type="match status" value="1"/>
</dbReference>
<keyword evidence="2" id="KW-0963">Cytoplasm</keyword>
<keyword evidence="2" id="KW-0678">Repressor</keyword>
<dbReference type="GO" id="GO:0005737">
    <property type="term" value="C:cytoplasm"/>
    <property type="evidence" value="ECO:0007669"/>
    <property type="project" value="UniProtKB-SubCell"/>
</dbReference>
<dbReference type="Gene3D" id="3.30.460.10">
    <property type="entry name" value="Beta Polymerase, domain 2"/>
    <property type="match status" value="1"/>
</dbReference>
<dbReference type="RefSeq" id="WP_183194028.1">
    <property type="nucleotide sequence ID" value="NZ_JACIFE010000005.1"/>
</dbReference>
<dbReference type="InterPro" id="IPR004394">
    <property type="entry name" value="Iojap/RsfS/C7orf30"/>
</dbReference>
<dbReference type="HAMAP" id="MF_01477">
    <property type="entry name" value="Iojap_RsfS"/>
    <property type="match status" value="1"/>
</dbReference>
<dbReference type="Proteomes" id="UP000585970">
    <property type="component" value="Unassembled WGS sequence"/>
</dbReference>
<dbReference type="GO" id="GO:0017148">
    <property type="term" value="P:negative regulation of translation"/>
    <property type="evidence" value="ECO:0007669"/>
    <property type="project" value="UniProtKB-UniRule"/>
</dbReference>
<dbReference type="PANTHER" id="PTHR21043:SF0">
    <property type="entry name" value="MITOCHONDRIAL ASSEMBLY OF RIBOSOMAL LARGE SUBUNIT PROTEIN 1"/>
    <property type="match status" value="1"/>
</dbReference>
<evidence type="ECO:0000313" key="3">
    <source>
        <dbReference type="EMBL" id="MBB4076488.1"/>
    </source>
</evidence>
<dbReference type="GO" id="GO:0090071">
    <property type="term" value="P:negative regulation of ribosome biogenesis"/>
    <property type="evidence" value="ECO:0007669"/>
    <property type="project" value="UniProtKB-UniRule"/>
</dbReference>
<dbReference type="GO" id="GO:0043023">
    <property type="term" value="F:ribosomal large subunit binding"/>
    <property type="evidence" value="ECO:0007669"/>
    <property type="project" value="TreeGrafter"/>
</dbReference>
<protein>
    <recommendedName>
        <fullName evidence="2">Ribosomal silencing factor RsfS</fullName>
    </recommendedName>
</protein>
<evidence type="ECO:0000256" key="2">
    <source>
        <dbReference type="HAMAP-Rule" id="MF_01477"/>
    </source>
</evidence>
<proteinExistence type="inferred from homology"/>
<dbReference type="EMBL" id="JACIFE010000005">
    <property type="protein sequence ID" value="MBB4076488.1"/>
    <property type="molecule type" value="Genomic_DNA"/>
</dbReference>
<comment type="function">
    <text evidence="2">Functions as a ribosomal silencing factor. Interacts with ribosomal protein uL14 (rplN), blocking formation of intersubunit bridge B8. Prevents association of the 30S and 50S ribosomal subunits and the formation of functional ribosomes, thus repressing translation.</text>
</comment>
<dbReference type="GO" id="GO:0042256">
    <property type="term" value="P:cytosolic ribosome assembly"/>
    <property type="evidence" value="ECO:0007669"/>
    <property type="project" value="UniProtKB-UniRule"/>
</dbReference>
<comment type="subunit">
    <text evidence="2">Interacts with ribosomal protein uL14 (rplN).</text>
</comment>
<accession>A0A840E2T5</accession>